<name>A0ACB9FYQ8_9ASTR</name>
<proteinExistence type="predicted"/>
<reference evidence="1 2" key="2">
    <citation type="journal article" date="2022" name="Mol. Ecol. Resour.">
        <title>The genomes of chicory, endive, great burdock and yacon provide insights into Asteraceae paleo-polyploidization history and plant inulin production.</title>
        <authorList>
            <person name="Fan W."/>
            <person name="Wang S."/>
            <person name="Wang H."/>
            <person name="Wang A."/>
            <person name="Jiang F."/>
            <person name="Liu H."/>
            <person name="Zhao H."/>
            <person name="Xu D."/>
            <person name="Zhang Y."/>
        </authorList>
    </citation>
    <scope>NUCLEOTIDE SEQUENCE [LARGE SCALE GENOMIC DNA]</scope>
    <source>
        <strain evidence="2">cv. Yunnan</strain>
        <tissue evidence="1">Leaves</tissue>
    </source>
</reference>
<evidence type="ECO:0000313" key="2">
    <source>
        <dbReference type="Proteomes" id="UP001056120"/>
    </source>
</evidence>
<comment type="caution">
    <text evidence="1">The sequence shown here is derived from an EMBL/GenBank/DDBJ whole genome shotgun (WGS) entry which is preliminary data.</text>
</comment>
<dbReference type="EMBL" id="CM042032">
    <property type="protein sequence ID" value="KAI3776083.1"/>
    <property type="molecule type" value="Genomic_DNA"/>
</dbReference>
<sequence>MVLLDVPPGVGNTGKWGMMSTVTQKGLWHTTTITWEEGTVEYTAVGTYRGIVVWLRRMGSDCVKGTDEFGWETEAV</sequence>
<reference evidence="2" key="1">
    <citation type="journal article" date="2022" name="Mol. Ecol. Resour.">
        <title>The genomes of chicory, endive, great burdock and yacon provide insights into Asteraceae palaeo-polyploidization history and plant inulin production.</title>
        <authorList>
            <person name="Fan W."/>
            <person name="Wang S."/>
            <person name="Wang H."/>
            <person name="Wang A."/>
            <person name="Jiang F."/>
            <person name="Liu H."/>
            <person name="Zhao H."/>
            <person name="Xu D."/>
            <person name="Zhang Y."/>
        </authorList>
    </citation>
    <scope>NUCLEOTIDE SEQUENCE [LARGE SCALE GENOMIC DNA]</scope>
    <source>
        <strain evidence="2">cv. Yunnan</strain>
    </source>
</reference>
<accession>A0ACB9FYQ8</accession>
<organism evidence="1 2">
    <name type="scientific">Smallanthus sonchifolius</name>
    <dbReference type="NCBI Taxonomy" id="185202"/>
    <lineage>
        <taxon>Eukaryota</taxon>
        <taxon>Viridiplantae</taxon>
        <taxon>Streptophyta</taxon>
        <taxon>Embryophyta</taxon>
        <taxon>Tracheophyta</taxon>
        <taxon>Spermatophyta</taxon>
        <taxon>Magnoliopsida</taxon>
        <taxon>eudicotyledons</taxon>
        <taxon>Gunneridae</taxon>
        <taxon>Pentapetalae</taxon>
        <taxon>asterids</taxon>
        <taxon>campanulids</taxon>
        <taxon>Asterales</taxon>
        <taxon>Asteraceae</taxon>
        <taxon>Asteroideae</taxon>
        <taxon>Heliantheae alliance</taxon>
        <taxon>Millerieae</taxon>
        <taxon>Smallanthus</taxon>
    </lineage>
</organism>
<protein>
    <submittedName>
        <fullName evidence="1">Uncharacterized protein</fullName>
    </submittedName>
</protein>
<keyword evidence="2" id="KW-1185">Reference proteome</keyword>
<gene>
    <name evidence="1" type="ORF">L1987_45844</name>
</gene>
<evidence type="ECO:0000313" key="1">
    <source>
        <dbReference type="EMBL" id="KAI3776083.1"/>
    </source>
</evidence>
<dbReference type="Proteomes" id="UP001056120">
    <property type="component" value="Linkage Group LG15"/>
</dbReference>